<gene>
    <name evidence="1" type="ORF">MENTE1834_LOCUS21115</name>
</gene>
<protein>
    <submittedName>
        <fullName evidence="1">Uncharacterized protein</fullName>
    </submittedName>
</protein>
<keyword evidence="2" id="KW-1185">Reference proteome</keyword>
<accession>A0ACB0Z686</accession>
<organism evidence="1 2">
    <name type="scientific">Meloidogyne enterolobii</name>
    <name type="common">Root-knot nematode worm</name>
    <name type="synonym">Meloidogyne mayaguensis</name>
    <dbReference type="NCBI Taxonomy" id="390850"/>
    <lineage>
        <taxon>Eukaryota</taxon>
        <taxon>Metazoa</taxon>
        <taxon>Ecdysozoa</taxon>
        <taxon>Nematoda</taxon>
        <taxon>Chromadorea</taxon>
        <taxon>Rhabditida</taxon>
        <taxon>Tylenchina</taxon>
        <taxon>Tylenchomorpha</taxon>
        <taxon>Tylenchoidea</taxon>
        <taxon>Meloidogynidae</taxon>
        <taxon>Meloidogyninae</taxon>
        <taxon>Meloidogyne</taxon>
    </lineage>
</organism>
<dbReference type="EMBL" id="CAVMJV010000026">
    <property type="protein sequence ID" value="CAK5074368.1"/>
    <property type="molecule type" value="Genomic_DNA"/>
</dbReference>
<comment type="caution">
    <text evidence="1">The sequence shown here is derived from an EMBL/GenBank/DDBJ whole genome shotgun (WGS) entry which is preliminary data.</text>
</comment>
<dbReference type="Proteomes" id="UP001497535">
    <property type="component" value="Unassembled WGS sequence"/>
</dbReference>
<sequence>MSSGPIRKMIVPAIRQLKTNLNEATNIITAQQEVLEEQQLQRLRTLRKQLASNTVRLENLNREWQDFMRKMKRENLPAEERIYENFQRPAPDDPLLAGYKHFTEWVVEVLAIIDTIDEIVKRDSTSGNLQSRTRSRSASIRSRHSHHSQRPNQQELPRNPAYDSFKIAPMEIPKFSGEPEKWTSFWQCFELAIHDNPNIPDALKVHHLCNSLMGSAESTIQGYPRIAENYPIIVECLKGRYGSTRNLRETLQSELLQLPPTKDTADSLRTFCDNIERICRQLECNFSTKEDASLLVTTIKAKLPSTLIEKIIERERSSPAGDWTHKELRNFLLEQVAIREEVEICTKRLRVPSIQREYSQPTRQSKSHRPAHSPSSNFTRTFTAIERNVGQCSLCTGDHLPSVCRKFQTPESRKTRLQAQRRCLNCLREGHKIGQCTSTKRCRNCGGKHHFIICTRQKGEQYKRKISHPTKQKNNYFRGNENLSPVNSLTHRPPQVYTNSRTNSENQPGTNQNVPANPEVAMTATGSKPHTFLMTCKLKLSSGNNRPIYTTVGLWDTGSQTSYISQSLVDRLRPPRVSTSNHSVRVFGADKVKFRSTGHKIRLHKPNGRWEEVVFCSIPQIVPAFPCIQWDGTRIPTNHRDLKNIPVKNREPEILLGVREFWRFFLGSRKIGRNLHIIKTHFGSMLCGELPHYISPTSLTCISLSAVHSSPEEMPASNKIEQFWNLESMGITDNPGNRDDEIATRLVDQSIKQDPDERYTVGLPWKSPEGTSGPPSELPSNFDMAAKRLSSVSNRIERAPTIAQEYHDAIEDQLKLEVIETAQCNTSAQKHILPHHAGSNKGKIRLLYDAIAHRKGLPSLNQTLFRGLVSLANLINQLLIFRETEIPVLADIEKACHQISLIVFCKLLWLKNMDQPLSPSNLAVYRFNGIAFGTISFPYILAAANRHHLSKERTALFLSKNCFRPLKANSKLTLPRLELLGILIGFNSTKFIQNEINWEIDKSFIWSDTTIALSWLKETVHQPVFIANRAKQIRTLPNSDSTAESKMNNILINTGRFHSWDKIRTTIWVLRFLKSKFIKPGREPSLLIKNRRPELLSISQATSRENSAFSANDYLTAGSMLINIAQQQTINVTEHYPLETAQNGLLPLKPRAQQIKRPALARPILPKSRSQTAHKGKRLEIQSAPRIGEILIVEEKYTPKDLWPMERIAKLGGKPGATRRVQIKPQNGNTVTRPVNSVYPLEIKPTEQEFIVPPQVDTATEGTQETSVRDPKTNAGHRMTTRSKSRALVSTLLNVTSLIFCFASINGSPQINMTCPKCQFLFTKKGVTIISPSEFANLELCCAGNCLIKRNAPVNSGTLSGSGLLFLLLLSIGLSRMLKSCSPQSNSLLQSSPLYLTPIRVMRPSLRKQNQGEKYCPSTIKGEPTEKPIGIGESICFAATMGTQMMACSPLVAGAPVSPKRRLP</sequence>
<proteinExistence type="predicted"/>
<evidence type="ECO:0000313" key="2">
    <source>
        <dbReference type="Proteomes" id="UP001497535"/>
    </source>
</evidence>
<name>A0ACB0Z686_MELEN</name>
<reference evidence="1" key="1">
    <citation type="submission" date="2023-11" db="EMBL/GenBank/DDBJ databases">
        <authorList>
            <person name="Poullet M."/>
        </authorList>
    </citation>
    <scope>NUCLEOTIDE SEQUENCE</scope>
    <source>
        <strain evidence="1">E1834</strain>
    </source>
</reference>
<evidence type="ECO:0000313" key="1">
    <source>
        <dbReference type="EMBL" id="CAK5074368.1"/>
    </source>
</evidence>